<dbReference type="Proteomes" id="UP000019442">
    <property type="component" value="Chromosome"/>
</dbReference>
<organism evidence="1 2">
    <name type="scientific">Ectothiorhodospira haloalkaliphila</name>
    <dbReference type="NCBI Taxonomy" id="421628"/>
    <lineage>
        <taxon>Bacteria</taxon>
        <taxon>Pseudomonadati</taxon>
        <taxon>Pseudomonadota</taxon>
        <taxon>Gammaproteobacteria</taxon>
        <taxon>Chromatiales</taxon>
        <taxon>Ectothiorhodospiraceae</taxon>
        <taxon>Ectothiorhodospira</taxon>
    </lineage>
</organism>
<dbReference type="OrthoDB" id="5624633at2"/>
<reference evidence="2" key="2">
    <citation type="submission" date="2014-02" db="EMBL/GenBank/DDBJ databases">
        <title>Draft Genome Sequence of extremely halophilic bacteria Halorhodospira halochloris.</title>
        <authorList>
            <person name="Singh K.S."/>
        </authorList>
    </citation>
    <scope>NUCLEOTIDE SEQUENCE [LARGE SCALE GENOMIC DNA]</scope>
    <source>
        <strain evidence="2">A</strain>
    </source>
</reference>
<accession>W8L9Q7</accession>
<name>W8L9Q7_9GAMM</name>
<dbReference type="HOGENOM" id="CLU_2002858_0_0_6"/>
<reference evidence="1 2" key="1">
    <citation type="journal article" date="2014" name="J Genomics">
        <title>Draft Genome Sequence of the Extremely Halophilic Phototrophic Purple Sulfur Bacterium Halorhodospira halochloris.</title>
        <authorList>
            <person name="Singh K.S."/>
            <person name="Kirksey J."/>
            <person name="Hoff W.D."/>
            <person name="Deole R."/>
        </authorList>
    </citation>
    <scope>NUCLEOTIDE SEQUENCE [LARGE SCALE GENOMIC DNA]</scope>
    <source>
        <strain evidence="1 2">A</strain>
    </source>
</reference>
<evidence type="ECO:0000313" key="2">
    <source>
        <dbReference type="Proteomes" id="UP000019442"/>
    </source>
</evidence>
<gene>
    <name evidence="1" type="ORF">M911_01185</name>
</gene>
<keyword evidence="2" id="KW-1185">Reference proteome</keyword>
<dbReference type="RefSeq" id="WP_025280357.1">
    <property type="nucleotide sequence ID" value="NZ_CP007268.1"/>
</dbReference>
<dbReference type="AlphaFoldDB" id="W8L9Q7"/>
<dbReference type="EMBL" id="CP007268">
    <property type="protein sequence ID" value="AHK80550.1"/>
    <property type="molecule type" value="Genomic_DNA"/>
</dbReference>
<dbReference type="KEGG" id="hhc:M911_01185"/>
<evidence type="ECO:0000313" key="1">
    <source>
        <dbReference type="EMBL" id="AHK80550.1"/>
    </source>
</evidence>
<sequence length="129" mass="14054">MNRSILFVCLIPALLAVTLLGSGCRHDQGASMPDRTLIVHVQNRTSETIPKVEIGYANVDTQQTTTLLQLEAGKTRTIVLNHEPGLGYNVEAHLANGNVLEICGGRHRESRVMREVITQESILSGIGKP</sequence>
<proteinExistence type="predicted"/>
<protein>
    <submittedName>
        <fullName evidence="1">Uncharacterized protein</fullName>
    </submittedName>
</protein>
<dbReference type="PROSITE" id="PS51257">
    <property type="entry name" value="PROKAR_LIPOPROTEIN"/>
    <property type="match status" value="1"/>
</dbReference>